<feature type="transmembrane region" description="Helical" evidence="8">
    <location>
        <begin position="422"/>
        <end position="444"/>
    </location>
</feature>
<comment type="similarity">
    <text evidence="2">Belongs to the CitM (TC 2.A.11) transporter family.</text>
</comment>
<dbReference type="Proteomes" id="UP000266178">
    <property type="component" value="Unassembled WGS sequence"/>
</dbReference>
<dbReference type="GO" id="GO:0015105">
    <property type="term" value="F:arsenite transmembrane transporter activity"/>
    <property type="evidence" value="ECO:0007669"/>
    <property type="project" value="InterPro"/>
</dbReference>
<organism evidence="10 11">
    <name type="scientific">Meiothermus granaticius NBRC 107808</name>
    <dbReference type="NCBI Taxonomy" id="1227551"/>
    <lineage>
        <taxon>Bacteria</taxon>
        <taxon>Thermotogati</taxon>
        <taxon>Deinococcota</taxon>
        <taxon>Deinococci</taxon>
        <taxon>Thermales</taxon>
        <taxon>Thermaceae</taxon>
        <taxon>Meiothermus</taxon>
    </lineage>
</organism>
<feature type="transmembrane region" description="Helical" evidence="8">
    <location>
        <begin position="46"/>
        <end position="64"/>
    </location>
</feature>
<dbReference type="PANTHER" id="PTHR43568">
    <property type="entry name" value="P PROTEIN"/>
    <property type="match status" value="1"/>
</dbReference>
<name>A0A399FDE7_9DEIN</name>
<dbReference type="PANTHER" id="PTHR43568:SF1">
    <property type="entry name" value="P PROTEIN"/>
    <property type="match status" value="1"/>
</dbReference>
<keyword evidence="4" id="KW-1003">Cell membrane</keyword>
<keyword evidence="11" id="KW-1185">Reference proteome</keyword>
<evidence type="ECO:0000256" key="8">
    <source>
        <dbReference type="SAM" id="Phobius"/>
    </source>
</evidence>
<sequence length="446" mass="47979">MEQGEAIGLLGLLGYKGPPEGLAGWALAVFAGTYVLIFLERYLHRTMAALLGASTVLVLGILTPQEAWRSIDYGTMFLLFGMMLMVAIMAKSGFFALMADHALRYTGGSPKRILWVFSLLTAFFSAFLDNVTTVLFMAPVVLHLCLRLKIPPVPFLVAVVLASNLGGTTTLIGDPPNIIIGSIGGKSFNDFLVNVAPYVALAFLAGIGAMQLLLARQGLLDQRVSREAVRALLEEPGRLEVDWPLLRKSVGVFALTVLLFVLSHGVLHLESGVIALFMASLLALISRTSPVWFLERVEWVTLIFFAGLFIVVGGLEHTGVFHALAVWLRELMGTNLKLGVLIVGVGSALISGFVDNIPYTISMSYVLRDLRQTLGPSMDPLWWALSIGACLGGNLTLIGASANVVTADIAARAGHPISFLTFLRYGTPISAVTVGVALLLFYVLHP</sequence>
<feature type="domain" description="Citrate transporter-like" evidence="9">
    <location>
        <begin position="34"/>
        <end position="388"/>
    </location>
</feature>
<evidence type="ECO:0000256" key="2">
    <source>
        <dbReference type="ARBA" id="ARBA00009843"/>
    </source>
</evidence>
<feature type="transmembrane region" description="Helical" evidence="8">
    <location>
        <begin position="249"/>
        <end position="267"/>
    </location>
</feature>
<keyword evidence="3" id="KW-0813">Transport</keyword>
<keyword evidence="7 8" id="KW-0472">Membrane</keyword>
<evidence type="ECO:0000259" key="9">
    <source>
        <dbReference type="Pfam" id="PF03600"/>
    </source>
</evidence>
<feature type="transmembrane region" description="Helical" evidence="8">
    <location>
        <begin position="76"/>
        <end position="101"/>
    </location>
</feature>
<dbReference type="InterPro" id="IPR004680">
    <property type="entry name" value="Cit_transptr-like_dom"/>
</dbReference>
<evidence type="ECO:0000256" key="4">
    <source>
        <dbReference type="ARBA" id="ARBA00022475"/>
    </source>
</evidence>
<dbReference type="EMBL" id="QWLB01000002">
    <property type="protein sequence ID" value="RIH93805.1"/>
    <property type="molecule type" value="Genomic_DNA"/>
</dbReference>
<dbReference type="RefSeq" id="WP_119355696.1">
    <property type="nucleotide sequence ID" value="NZ_BJXM01000004.1"/>
</dbReference>
<evidence type="ECO:0000256" key="3">
    <source>
        <dbReference type="ARBA" id="ARBA00022448"/>
    </source>
</evidence>
<proteinExistence type="inferred from homology"/>
<feature type="transmembrane region" description="Helical" evidence="8">
    <location>
        <begin position="113"/>
        <end position="141"/>
    </location>
</feature>
<feature type="transmembrane region" description="Helical" evidence="8">
    <location>
        <begin position="153"/>
        <end position="172"/>
    </location>
</feature>
<dbReference type="PRINTS" id="PR00758">
    <property type="entry name" value="ARSENICPUMP"/>
</dbReference>
<dbReference type="CDD" id="cd01116">
    <property type="entry name" value="P_permease"/>
    <property type="match status" value="1"/>
</dbReference>
<feature type="transmembrane region" description="Helical" evidence="8">
    <location>
        <begin position="299"/>
        <end position="328"/>
    </location>
</feature>
<protein>
    <submittedName>
        <fullName evidence="10">Putative transporter</fullName>
    </submittedName>
</protein>
<evidence type="ECO:0000256" key="5">
    <source>
        <dbReference type="ARBA" id="ARBA00022692"/>
    </source>
</evidence>
<feature type="transmembrane region" description="Helical" evidence="8">
    <location>
        <begin position="274"/>
        <end position="293"/>
    </location>
</feature>
<evidence type="ECO:0000256" key="1">
    <source>
        <dbReference type="ARBA" id="ARBA00004651"/>
    </source>
</evidence>
<dbReference type="Pfam" id="PF03600">
    <property type="entry name" value="CitMHS"/>
    <property type="match status" value="1"/>
</dbReference>
<comment type="caution">
    <text evidence="10">The sequence shown here is derived from an EMBL/GenBank/DDBJ whole genome shotgun (WGS) entry which is preliminary data.</text>
</comment>
<evidence type="ECO:0000256" key="6">
    <source>
        <dbReference type="ARBA" id="ARBA00022989"/>
    </source>
</evidence>
<gene>
    <name evidence="10" type="ORF">Mgrana_00154</name>
</gene>
<dbReference type="AlphaFoldDB" id="A0A399FDE7"/>
<comment type="subcellular location">
    <subcellularLocation>
        <location evidence="1">Cell membrane</location>
        <topology evidence="1">Multi-pass membrane protein</topology>
    </subcellularLocation>
</comment>
<evidence type="ECO:0000256" key="7">
    <source>
        <dbReference type="ARBA" id="ARBA00023136"/>
    </source>
</evidence>
<evidence type="ECO:0000313" key="10">
    <source>
        <dbReference type="EMBL" id="RIH93805.1"/>
    </source>
</evidence>
<dbReference type="InterPro" id="IPR051475">
    <property type="entry name" value="Diverse_Ion_Transporter"/>
</dbReference>
<keyword evidence="6 8" id="KW-1133">Transmembrane helix</keyword>
<feature type="transmembrane region" description="Helical" evidence="8">
    <location>
        <begin position="381"/>
        <end position="410"/>
    </location>
</feature>
<dbReference type="OrthoDB" id="9765532at2"/>
<dbReference type="InterPro" id="IPR000802">
    <property type="entry name" value="Arsenical_pump_ArsB"/>
</dbReference>
<accession>A0A399FDE7</accession>
<dbReference type="GO" id="GO:0005886">
    <property type="term" value="C:plasma membrane"/>
    <property type="evidence" value="ECO:0007669"/>
    <property type="project" value="UniProtKB-SubCell"/>
</dbReference>
<feature type="transmembrane region" description="Helical" evidence="8">
    <location>
        <begin position="192"/>
        <end position="214"/>
    </location>
</feature>
<keyword evidence="5 8" id="KW-0812">Transmembrane</keyword>
<feature type="transmembrane region" description="Helical" evidence="8">
    <location>
        <begin position="22"/>
        <end position="39"/>
    </location>
</feature>
<evidence type="ECO:0000313" key="11">
    <source>
        <dbReference type="Proteomes" id="UP000266178"/>
    </source>
</evidence>
<feature type="transmembrane region" description="Helical" evidence="8">
    <location>
        <begin position="340"/>
        <end position="361"/>
    </location>
</feature>
<reference evidence="10 11" key="1">
    <citation type="submission" date="2018-08" db="EMBL/GenBank/DDBJ databases">
        <title>Meiothermus granaticius genome AF-68 sequencing project.</title>
        <authorList>
            <person name="Da Costa M.S."/>
            <person name="Albuquerque L."/>
            <person name="Raposo P."/>
            <person name="Froufe H.J.C."/>
            <person name="Barroso C.S."/>
            <person name="Egas C."/>
        </authorList>
    </citation>
    <scope>NUCLEOTIDE SEQUENCE [LARGE SCALE GENOMIC DNA]</scope>
    <source>
        <strain evidence="10 11">AF-68</strain>
    </source>
</reference>